<organism evidence="3 4">
    <name type="scientific">Sphaeramia orbicularis</name>
    <name type="common">orbiculate cardinalfish</name>
    <dbReference type="NCBI Taxonomy" id="375764"/>
    <lineage>
        <taxon>Eukaryota</taxon>
        <taxon>Metazoa</taxon>
        <taxon>Chordata</taxon>
        <taxon>Craniata</taxon>
        <taxon>Vertebrata</taxon>
        <taxon>Euteleostomi</taxon>
        <taxon>Actinopterygii</taxon>
        <taxon>Neopterygii</taxon>
        <taxon>Teleostei</taxon>
        <taxon>Neoteleostei</taxon>
        <taxon>Acanthomorphata</taxon>
        <taxon>Gobiaria</taxon>
        <taxon>Kurtiformes</taxon>
        <taxon>Apogonoidei</taxon>
        <taxon>Apogonidae</taxon>
        <taxon>Apogoninae</taxon>
        <taxon>Sphaeramia</taxon>
    </lineage>
</organism>
<evidence type="ECO:0000313" key="4">
    <source>
        <dbReference type="Proteomes" id="UP000472271"/>
    </source>
</evidence>
<reference evidence="3" key="3">
    <citation type="submission" date="2025-09" db="UniProtKB">
        <authorList>
            <consortium name="Ensembl"/>
        </authorList>
    </citation>
    <scope>IDENTIFICATION</scope>
</reference>
<dbReference type="PROSITE" id="PS51257">
    <property type="entry name" value="PROKAR_LIPOPROTEIN"/>
    <property type="match status" value="1"/>
</dbReference>
<dbReference type="InterPro" id="IPR000788">
    <property type="entry name" value="RNR_lg_C"/>
</dbReference>
<dbReference type="InterPro" id="IPR039718">
    <property type="entry name" value="Rrm1"/>
</dbReference>
<name>A0A673BZ09_9TELE</name>
<dbReference type="GO" id="GO:0005971">
    <property type="term" value="C:ribonucleoside-diphosphate reductase complex"/>
    <property type="evidence" value="ECO:0007669"/>
    <property type="project" value="TreeGrafter"/>
</dbReference>
<dbReference type="PANTHER" id="PTHR11573">
    <property type="entry name" value="RIBONUCLEOSIDE-DIPHOSPHATE REDUCTASE LARGE CHAIN"/>
    <property type="match status" value="1"/>
</dbReference>
<dbReference type="Proteomes" id="UP000472271">
    <property type="component" value="Chromosome 14"/>
</dbReference>
<accession>A0A673BZ09</accession>
<dbReference type="GO" id="GO:0005524">
    <property type="term" value="F:ATP binding"/>
    <property type="evidence" value="ECO:0007669"/>
    <property type="project" value="TreeGrafter"/>
</dbReference>
<reference evidence="3" key="2">
    <citation type="submission" date="2025-08" db="UniProtKB">
        <authorList>
            <consortium name="Ensembl"/>
        </authorList>
    </citation>
    <scope>IDENTIFICATION</scope>
</reference>
<dbReference type="GO" id="GO:0004748">
    <property type="term" value="F:ribonucleoside-diphosphate reductase activity, thioredoxin disulfide as acceptor"/>
    <property type="evidence" value="ECO:0007669"/>
    <property type="project" value="TreeGrafter"/>
</dbReference>
<evidence type="ECO:0000313" key="3">
    <source>
        <dbReference type="Ensembl" id="ENSSORP00005046254.1"/>
    </source>
</evidence>
<proteinExistence type="inferred from homology"/>
<dbReference type="Ensembl" id="ENSSORT00005047413.1">
    <property type="protein sequence ID" value="ENSSORP00005046254.1"/>
    <property type="gene ID" value="ENSSORG00005021175.1"/>
</dbReference>
<evidence type="ECO:0000259" key="2">
    <source>
        <dbReference type="Pfam" id="PF02867"/>
    </source>
</evidence>
<dbReference type="GO" id="GO:0009263">
    <property type="term" value="P:deoxyribonucleotide biosynthetic process"/>
    <property type="evidence" value="ECO:0007669"/>
    <property type="project" value="TreeGrafter"/>
</dbReference>
<dbReference type="AlphaFoldDB" id="A0A673BZ09"/>
<protein>
    <submittedName>
        <fullName evidence="3">Ribonucleoside-diphosphate reductase large subunit-like</fullName>
    </submittedName>
</protein>
<dbReference type="Gene3D" id="3.20.70.20">
    <property type="match status" value="1"/>
</dbReference>
<evidence type="ECO:0000256" key="1">
    <source>
        <dbReference type="ARBA" id="ARBA00010406"/>
    </source>
</evidence>
<dbReference type="PANTHER" id="PTHR11573:SF6">
    <property type="entry name" value="RIBONUCLEOSIDE-DIPHOSPHATE REDUCTASE LARGE SUBUNIT"/>
    <property type="match status" value="1"/>
</dbReference>
<dbReference type="Pfam" id="PF02867">
    <property type="entry name" value="Ribonuc_red_lgC"/>
    <property type="match status" value="1"/>
</dbReference>
<comment type="similarity">
    <text evidence="1">Belongs to the ribonucleoside diphosphate reductase large chain family.</text>
</comment>
<reference evidence="3" key="1">
    <citation type="submission" date="2019-06" db="EMBL/GenBank/DDBJ databases">
        <authorList>
            <consortium name="Wellcome Sanger Institute Data Sharing"/>
        </authorList>
    </citation>
    <scope>NUCLEOTIDE SEQUENCE [LARGE SCALE GENOMIC DNA]</scope>
</reference>
<feature type="domain" description="Ribonucleotide reductase large subunit C-terminal" evidence="2">
    <location>
        <begin position="3"/>
        <end position="81"/>
    </location>
</feature>
<sequence>MKDDSIEGIYDTLKQCALISKSAGGIGLAVSCIRATGSYIAGTNGTSNGLVPMLRVYNNTARYVDQGDSHSSICVTMVILHDACSNIHIIFIHMTSRTFS</sequence>
<gene>
    <name evidence="3" type="primary">LOC115433597</name>
</gene>
<keyword evidence="4" id="KW-1185">Reference proteome</keyword>
<dbReference type="SUPFAM" id="SSF51998">
    <property type="entry name" value="PFL-like glycyl radical enzymes"/>
    <property type="match status" value="1"/>
</dbReference>